<dbReference type="AlphaFoldDB" id="A0AAV5LWJ3"/>
<accession>A0AAV5LWJ3</accession>
<dbReference type="Proteomes" id="UP001054252">
    <property type="component" value="Unassembled WGS sequence"/>
</dbReference>
<comment type="caution">
    <text evidence="1">The sequence shown here is derived from an EMBL/GenBank/DDBJ whole genome shotgun (WGS) entry which is preliminary data.</text>
</comment>
<sequence length="179" mass="20038">MTCSSQLLHSQIFPLQLFALSDPLDSYNTITDLVEITTMPFKIGTKRCLLLSFILSVSGFGFQYCFSSSFCNTEHTQRPFLLFQWRLPFSLSPPYLTLRFASECRDCSASIVCGSSIRFRALRVQILTAFSSQRSFSFSLTRGFSDSHHLPPSSKLDGPSVQHFIAQASLTASESQPPK</sequence>
<name>A0AAV5LWJ3_9ROSI</name>
<evidence type="ECO:0000313" key="1">
    <source>
        <dbReference type="EMBL" id="GKV41552.1"/>
    </source>
</evidence>
<keyword evidence="2" id="KW-1185">Reference proteome</keyword>
<reference evidence="1 2" key="1">
    <citation type="journal article" date="2021" name="Commun. Biol.">
        <title>The genome of Shorea leprosula (Dipterocarpaceae) highlights the ecological relevance of drought in aseasonal tropical rainforests.</title>
        <authorList>
            <person name="Ng K.K.S."/>
            <person name="Kobayashi M.J."/>
            <person name="Fawcett J.A."/>
            <person name="Hatakeyama M."/>
            <person name="Paape T."/>
            <person name="Ng C.H."/>
            <person name="Ang C.C."/>
            <person name="Tnah L.H."/>
            <person name="Lee C.T."/>
            <person name="Nishiyama T."/>
            <person name="Sese J."/>
            <person name="O'Brien M.J."/>
            <person name="Copetti D."/>
            <person name="Mohd Noor M.I."/>
            <person name="Ong R.C."/>
            <person name="Putra M."/>
            <person name="Sireger I.Z."/>
            <person name="Indrioko S."/>
            <person name="Kosugi Y."/>
            <person name="Izuno A."/>
            <person name="Isagi Y."/>
            <person name="Lee S.L."/>
            <person name="Shimizu K.K."/>
        </authorList>
    </citation>
    <scope>NUCLEOTIDE SEQUENCE [LARGE SCALE GENOMIC DNA]</scope>
    <source>
        <strain evidence="1">214</strain>
    </source>
</reference>
<evidence type="ECO:0000313" key="2">
    <source>
        <dbReference type="Proteomes" id="UP001054252"/>
    </source>
</evidence>
<protein>
    <submittedName>
        <fullName evidence="1">Uncharacterized protein</fullName>
    </submittedName>
</protein>
<organism evidence="1 2">
    <name type="scientific">Rubroshorea leprosula</name>
    <dbReference type="NCBI Taxonomy" id="152421"/>
    <lineage>
        <taxon>Eukaryota</taxon>
        <taxon>Viridiplantae</taxon>
        <taxon>Streptophyta</taxon>
        <taxon>Embryophyta</taxon>
        <taxon>Tracheophyta</taxon>
        <taxon>Spermatophyta</taxon>
        <taxon>Magnoliopsida</taxon>
        <taxon>eudicotyledons</taxon>
        <taxon>Gunneridae</taxon>
        <taxon>Pentapetalae</taxon>
        <taxon>rosids</taxon>
        <taxon>malvids</taxon>
        <taxon>Malvales</taxon>
        <taxon>Dipterocarpaceae</taxon>
        <taxon>Rubroshorea</taxon>
    </lineage>
</organism>
<proteinExistence type="predicted"/>
<gene>
    <name evidence="1" type="ORF">SLEP1_g49065</name>
</gene>
<dbReference type="EMBL" id="BPVZ01000150">
    <property type="protein sequence ID" value="GKV41552.1"/>
    <property type="molecule type" value="Genomic_DNA"/>
</dbReference>